<dbReference type="InterPro" id="IPR006233">
    <property type="entry name" value="Cys_b_lyase_bac"/>
</dbReference>
<dbReference type="PANTHER" id="PTHR43500:SF1">
    <property type="entry name" value="CYSTATHIONINE BETA-LYASE-RELATED"/>
    <property type="match status" value="1"/>
</dbReference>
<dbReference type="FunFam" id="3.40.640.10:FF:000046">
    <property type="entry name" value="Cystathionine gamma-lyase"/>
    <property type="match status" value="1"/>
</dbReference>
<dbReference type="GO" id="GO:0019450">
    <property type="term" value="P:L-cysteine catabolic process to pyruvate"/>
    <property type="evidence" value="ECO:0007669"/>
    <property type="project" value="TreeGrafter"/>
</dbReference>
<dbReference type="PIRSF" id="PIRSF001434">
    <property type="entry name" value="CGS"/>
    <property type="match status" value="1"/>
</dbReference>
<feature type="modified residue" description="N6-(pyridoxal phosphate)lysine" evidence="6">
    <location>
        <position position="209"/>
    </location>
</feature>
<proteinExistence type="inferred from homology"/>
<reference evidence="8" key="1">
    <citation type="submission" date="2019-09" db="EMBL/GenBank/DDBJ databases">
        <title>Characterisation of the sponge microbiome using genome-centric metagenomics.</title>
        <authorList>
            <person name="Engelberts J.P."/>
            <person name="Robbins S.J."/>
            <person name="De Goeij J.M."/>
            <person name="Aranda M."/>
            <person name="Bell S.C."/>
            <person name="Webster N.S."/>
        </authorList>
    </citation>
    <scope>NUCLEOTIDE SEQUENCE</scope>
    <source>
        <strain evidence="8">SB0664_bin_43</strain>
    </source>
</reference>
<dbReference type="SUPFAM" id="SSF53383">
    <property type="entry name" value="PLP-dependent transferases"/>
    <property type="match status" value="1"/>
</dbReference>
<keyword evidence="3 6" id="KW-0663">Pyridoxal phosphate</keyword>
<comment type="caution">
    <text evidence="8">The sequence shown here is derived from an EMBL/GenBank/DDBJ whole genome shotgun (WGS) entry which is preliminary data.</text>
</comment>
<dbReference type="InterPro" id="IPR015424">
    <property type="entry name" value="PyrdxlP-dep_Trfase"/>
</dbReference>
<keyword evidence="8" id="KW-0808">Transferase</keyword>
<dbReference type="GO" id="GO:0047804">
    <property type="term" value="F:cysteine-S-conjugate beta-lyase activity"/>
    <property type="evidence" value="ECO:0007669"/>
    <property type="project" value="InterPro"/>
</dbReference>
<evidence type="ECO:0000256" key="7">
    <source>
        <dbReference type="RuleBase" id="RU362118"/>
    </source>
</evidence>
<comment type="catalytic activity">
    <reaction evidence="5">
        <text>L,L-cystathionine + H2O = L-homocysteine + pyruvate + NH4(+)</text>
        <dbReference type="Rhea" id="RHEA:13965"/>
        <dbReference type="ChEBI" id="CHEBI:15361"/>
        <dbReference type="ChEBI" id="CHEBI:15377"/>
        <dbReference type="ChEBI" id="CHEBI:28938"/>
        <dbReference type="ChEBI" id="CHEBI:58161"/>
        <dbReference type="ChEBI" id="CHEBI:58199"/>
    </reaction>
</comment>
<name>A0A6B0Y255_9RHOB</name>
<dbReference type="GO" id="GO:0016740">
    <property type="term" value="F:transferase activity"/>
    <property type="evidence" value="ECO:0007669"/>
    <property type="project" value="UniProtKB-KW"/>
</dbReference>
<comment type="cofactor">
    <cofactor evidence="1 7">
        <name>pyridoxal 5'-phosphate</name>
        <dbReference type="ChEBI" id="CHEBI:597326"/>
    </cofactor>
</comment>
<evidence type="ECO:0000256" key="2">
    <source>
        <dbReference type="ARBA" id="ARBA00009077"/>
    </source>
</evidence>
<evidence type="ECO:0000256" key="5">
    <source>
        <dbReference type="ARBA" id="ARBA00047517"/>
    </source>
</evidence>
<dbReference type="InterPro" id="IPR015421">
    <property type="entry name" value="PyrdxlP-dep_Trfase_major"/>
</dbReference>
<dbReference type="Pfam" id="PF01053">
    <property type="entry name" value="Cys_Met_Meta_PP"/>
    <property type="match status" value="1"/>
</dbReference>
<dbReference type="EMBL" id="VXRY01000408">
    <property type="protein sequence ID" value="MXY34425.1"/>
    <property type="molecule type" value="Genomic_DNA"/>
</dbReference>
<dbReference type="PANTHER" id="PTHR43500">
    <property type="entry name" value="CYSTATHIONINE BETA-LYASE-RELATED"/>
    <property type="match status" value="1"/>
</dbReference>
<gene>
    <name evidence="8" type="ORF">F4Y60_10160</name>
</gene>
<accession>A0A6B0Y255</accession>
<protein>
    <submittedName>
        <fullName evidence="8">PLP-dependent transferase</fullName>
    </submittedName>
</protein>
<organism evidence="8">
    <name type="scientific">Boseongicola sp. SB0664_bin_43</name>
    <dbReference type="NCBI Taxonomy" id="2604844"/>
    <lineage>
        <taxon>Bacteria</taxon>
        <taxon>Pseudomonadati</taxon>
        <taxon>Pseudomonadota</taxon>
        <taxon>Alphaproteobacteria</taxon>
        <taxon>Rhodobacterales</taxon>
        <taxon>Paracoccaceae</taxon>
        <taxon>Boseongicola</taxon>
    </lineage>
</organism>
<comment type="similarity">
    <text evidence="2 7">Belongs to the trans-sulfuration enzymes family.</text>
</comment>
<evidence type="ECO:0000256" key="1">
    <source>
        <dbReference type="ARBA" id="ARBA00001933"/>
    </source>
</evidence>
<sequence>MPGSRISDILVQKGRPAKTEGRNVNMPLETGSTMVFDTMAEFEAARDARYQSGTIYYGRYGNSAVHALEEALCALDDAERCVLTSSGVAAITCTLMALARSGDHLLVADNIYGNTRTFCETLLSGQGVEVTFFDAMAGAGVAEQFRPNTCALMFEAPGSGTFEVPDIPAVAAACRAAGVVSVIDATWPTPIFCRPLALGVDVVVASGSKYLSGHSDAMIGTVTGNGDILQAVRKTVMTVGDKPGGQEVLLSLRGLRTLKMRMEHVDRAGRDIAWWLGAQDRTLRVLHPAFESCPGHEFWRRDFTGASGLFGVLFRETSDAAVTRFVDGLGHFGIGVSWGGFESLVLPVTPTRTASRWDVDARLVRFNVGFDDLDTLKDDLAAAMPLLEP</sequence>
<dbReference type="GO" id="GO:0019346">
    <property type="term" value="P:transsulfuration"/>
    <property type="evidence" value="ECO:0007669"/>
    <property type="project" value="InterPro"/>
</dbReference>
<evidence type="ECO:0000313" key="8">
    <source>
        <dbReference type="EMBL" id="MXY34425.1"/>
    </source>
</evidence>
<evidence type="ECO:0000256" key="3">
    <source>
        <dbReference type="ARBA" id="ARBA00022898"/>
    </source>
</evidence>
<evidence type="ECO:0000256" key="6">
    <source>
        <dbReference type="PIRSR" id="PIRSR001434-2"/>
    </source>
</evidence>
<dbReference type="AlphaFoldDB" id="A0A6B0Y255"/>
<dbReference type="GO" id="GO:0030170">
    <property type="term" value="F:pyridoxal phosphate binding"/>
    <property type="evidence" value="ECO:0007669"/>
    <property type="project" value="InterPro"/>
</dbReference>
<dbReference type="Gene3D" id="3.40.640.10">
    <property type="entry name" value="Type I PLP-dependent aspartate aminotransferase-like (Major domain)"/>
    <property type="match status" value="1"/>
</dbReference>
<dbReference type="Gene3D" id="3.90.1150.10">
    <property type="entry name" value="Aspartate Aminotransferase, domain 1"/>
    <property type="match status" value="1"/>
</dbReference>
<keyword evidence="4" id="KW-0456">Lyase</keyword>
<dbReference type="InterPro" id="IPR000277">
    <property type="entry name" value="Cys/Met-Metab_PyrdxlP-dep_enz"/>
</dbReference>
<dbReference type="InterPro" id="IPR015422">
    <property type="entry name" value="PyrdxlP-dep_Trfase_small"/>
</dbReference>
<evidence type="ECO:0000256" key="4">
    <source>
        <dbReference type="ARBA" id="ARBA00023239"/>
    </source>
</evidence>